<reference evidence="2" key="1">
    <citation type="submission" date="2020-02" db="EMBL/GenBank/DDBJ databases">
        <authorList>
            <person name="Scholz U."/>
            <person name="Mascher M."/>
            <person name="Fiebig A."/>
        </authorList>
    </citation>
    <scope>NUCLEOTIDE SEQUENCE</scope>
</reference>
<evidence type="ECO:0000313" key="2">
    <source>
        <dbReference type="EMBL" id="CAA7399754.1"/>
    </source>
</evidence>
<evidence type="ECO:0000256" key="1">
    <source>
        <dbReference type="SAM" id="MobiDB-lite"/>
    </source>
</evidence>
<accession>A0A7I8KRT4</accession>
<name>A0A7I8KRT4_SPIIN</name>
<feature type="compositionally biased region" description="Pro residues" evidence="1">
    <location>
        <begin position="22"/>
        <end position="32"/>
    </location>
</feature>
<dbReference type="EMBL" id="LR746270">
    <property type="protein sequence ID" value="CAA7399754.1"/>
    <property type="molecule type" value="Genomic_DNA"/>
</dbReference>
<gene>
    <name evidence="2" type="ORF">SI8410_07010424</name>
</gene>
<organism evidence="2 3">
    <name type="scientific">Spirodela intermedia</name>
    <name type="common">Intermediate duckweed</name>
    <dbReference type="NCBI Taxonomy" id="51605"/>
    <lineage>
        <taxon>Eukaryota</taxon>
        <taxon>Viridiplantae</taxon>
        <taxon>Streptophyta</taxon>
        <taxon>Embryophyta</taxon>
        <taxon>Tracheophyta</taxon>
        <taxon>Spermatophyta</taxon>
        <taxon>Magnoliopsida</taxon>
        <taxon>Liliopsida</taxon>
        <taxon>Araceae</taxon>
        <taxon>Lemnoideae</taxon>
        <taxon>Spirodela</taxon>
    </lineage>
</organism>
<dbReference type="AlphaFoldDB" id="A0A7I8KRT4"/>
<feature type="region of interest" description="Disordered" evidence="1">
    <location>
        <begin position="1"/>
        <end position="40"/>
    </location>
</feature>
<dbReference type="Proteomes" id="UP000663760">
    <property type="component" value="Chromosome 7"/>
</dbReference>
<protein>
    <submittedName>
        <fullName evidence="2">Uncharacterized protein</fullName>
    </submittedName>
</protein>
<evidence type="ECO:0000313" key="3">
    <source>
        <dbReference type="Proteomes" id="UP000663760"/>
    </source>
</evidence>
<proteinExistence type="predicted"/>
<keyword evidence="3" id="KW-1185">Reference proteome</keyword>
<sequence>MEPGNPIPGKFSKPSTGSTAIPAPPPPPPPQPAWRQGREW</sequence>